<dbReference type="Proteomes" id="UP000011658">
    <property type="component" value="Chromosome"/>
</dbReference>
<dbReference type="HOGENOM" id="CLU_031506_0_1_4"/>
<dbReference type="KEGG" id="kga:ST1E_0616"/>
<accession>M1LY62</accession>
<dbReference type="CDD" id="cd01310">
    <property type="entry name" value="TatD_DNAse"/>
    <property type="match status" value="1"/>
</dbReference>
<evidence type="ECO:0000313" key="6">
    <source>
        <dbReference type="Proteomes" id="UP000011658"/>
    </source>
</evidence>
<evidence type="ECO:0000256" key="3">
    <source>
        <dbReference type="ARBA" id="ARBA00022801"/>
    </source>
</evidence>
<dbReference type="Pfam" id="PF01026">
    <property type="entry name" value="TatD_DNase"/>
    <property type="match status" value="1"/>
</dbReference>
<dbReference type="EC" id="3.1.21.-" evidence="5"/>
<dbReference type="eggNOG" id="COG0084">
    <property type="taxonomic scope" value="Bacteria"/>
</dbReference>
<evidence type="ECO:0000256" key="2">
    <source>
        <dbReference type="ARBA" id="ARBA00022723"/>
    </source>
</evidence>
<feature type="binding site" evidence="4">
    <location>
        <position position="22"/>
    </location>
    <ligand>
        <name>a divalent metal cation</name>
        <dbReference type="ChEBI" id="CHEBI:60240"/>
        <label>1</label>
    </ligand>
</feature>
<keyword evidence="6" id="KW-1185">Reference proteome</keyword>
<feature type="binding site" evidence="4">
    <location>
        <position position="173"/>
    </location>
    <ligand>
        <name>a divalent metal cation</name>
        <dbReference type="ChEBI" id="CHEBI:60240"/>
        <label>2</label>
    </ligand>
</feature>
<dbReference type="PANTHER" id="PTHR46124:SF2">
    <property type="entry name" value="D-AMINOACYL-TRNA DEACYLASE"/>
    <property type="match status" value="1"/>
</dbReference>
<reference evidence="5 6" key="1">
    <citation type="journal article" date="2013" name="Genome Biol. Evol.">
        <title>Genome evolution and phylogenomic analysis of candidatus kinetoplastibacterium, the betaproteobacterial endosymbionts of strigomonas and angomonas.</title>
        <authorList>
            <person name="Alves J.M."/>
            <person name="Serrano M.G."/>
            <person name="Maia da Silva F."/>
            <person name="Voegtly L.J."/>
            <person name="Matveyev A.V."/>
            <person name="Teixeira M.M."/>
            <person name="Camargo E.P."/>
            <person name="Buck G.A."/>
        </authorList>
    </citation>
    <scope>NUCLEOTIDE SEQUENCE [LARGE SCALE GENOMIC DNA]</scope>
    <source>
        <strain evidence="5 6">TCC219</strain>
    </source>
</reference>
<dbReference type="PATRIC" id="fig|1208921.3.peg.295"/>
<dbReference type="SUPFAM" id="SSF51556">
    <property type="entry name" value="Metallo-dependent hydrolases"/>
    <property type="match status" value="1"/>
</dbReference>
<feature type="binding site" evidence="4">
    <location>
        <position position="223"/>
    </location>
    <ligand>
        <name>a divalent metal cation</name>
        <dbReference type="ChEBI" id="CHEBI:60240"/>
        <label>1</label>
    </ligand>
</feature>
<dbReference type="InterPro" id="IPR032466">
    <property type="entry name" value="Metal_Hydrolase"/>
</dbReference>
<dbReference type="GO" id="GO:0046872">
    <property type="term" value="F:metal ion binding"/>
    <property type="evidence" value="ECO:0007669"/>
    <property type="project" value="UniProtKB-KW"/>
</dbReference>
<feature type="binding site" evidence="4">
    <location>
        <position position="24"/>
    </location>
    <ligand>
        <name>a divalent metal cation</name>
        <dbReference type="ChEBI" id="CHEBI:60240"/>
        <label>1</label>
    </ligand>
</feature>
<gene>
    <name evidence="5" type="ORF">ST1E_0616</name>
</gene>
<comment type="similarity">
    <text evidence="1">Belongs to the metallo-dependent hydrolases superfamily. TatD-type hydrolase family.</text>
</comment>
<dbReference type="FunFam" id="3.20.20.140:FF:000005">
    <property type="entry name" value="TatD family hydrolase"/>
    <property type="match status" value="1"/>
</dbReference>
<evidence type="ECO:0000256" key="4">
    <source>
        <dbReference type="PIRSR" id="PIRSR005902-1"/>
    </source>
</evidence>
<dbReference type="PANTHER" id="PTHR46124">
    <property type="entry name" value="D-AMINOACYL-TRNA DEACYLASE"/>
    <property type="match status" value="1"/>
</dbReference>
<evidence type="ECO:0000313" key="5">
    <source>
        <dbReference type="EMBL" id="AGF49016.1"/>
    </source>
</evidence>
<dbReference type="Gene3D" id="3.20.20.140">
    <property type="entry name" value="Metal-dependent hydrolases"/>
    <property type="match status" value="1"/>
</dbReference>
<dbReference type="InterPro" id="IPR001130">
    <property type="entry name" value="TatD-like"/>
</dbReference>
<dbReference type="AlphaFoldDB" id="M1LY62"/>
<dbReference type="PROSITE" id="PS01137">
    <property type="entry name" value="TATD_1"/>
    <property type="match status" value="1"/>
</dbReference>
<name>M1LY62_9PROT</name>
<keyword evidence="2 4" id="KW-0479">Metal-binding</keyword>
<sequence length="286" mass="32405">MLGIWKLIFYLEPHQMFLIDTHCHLDDVIFRSVSSRIYQRAQSSGVKVIIAPSTNINNFDIIKNLAHNYEGVFYSLGIHPLSINLNSHSDLNLLYKTISNVISDKKFIGVGEIGLDFRKIYDDANIYFQKEYFVKQLLIAEEFSLPLIIHSVKSQDIVLSLLKKRHNSGGIIHSFSGSYQQAISFINLGFLLGFGGSITYKRNTKVRHNASSLPLDSIVLETDSPYMLPSWLTNDKDIFNTPCEIVDIALVLSRLRNCSIGEIASSTTKNVVNLIPKLNYLNYIDK</sequence>
<keyword evidence="3 5" id="KW-0378">Hydrolase</keyword>
<dbReference type="STRING" id="1208921.ST1E_0616"/>
<dbReference type="GO" id="GO:0016788">
    <property type="term" value="F:hydrolase activity, acting on ester bonds"/>
    <property type="evidence" value="ECO:0007669"/>
    <property type="project" value="InterPro"/>
</dbReference>
<dbReference type="PIRSF" id="PIRSF005902">
    <property type="entry name" value="DNase_TatD"/>
    <property type="match status" value="1"/>
</dbReference>
<proteinExistence type="inferred from homology"/>
<feature type="binding site" evidence="4">
    <location>
        <position position="150"/>
    </location>
    <ligand>
        <name>a divalent metal cation</name>
        <dbReference type="ChEBI" id="CHEBI:60240"/>
        <label>2</label>
    </ligand>
</feature>
<dbReference type="InterPro" id="IPR018228">
    <property type="entry name" value="DNase_TatD-rel_CS"/>
</dbReference>
<evidence type="ECO:0000256" key="1">
    <source>
        <dbReference type="ARBA" id="ARBA00009275"/>
    </source>
</evidence>
<protein>
    <submittedName>
        <fullName evidence="5">TatD DNase family protein</fullName>
        <ecNumber evidence="5">3.1.21.-</ecNumber>
    </submittedName>
</protein>
<dbReference type="EMBL" id="CP003806">
    <property type="protein sequence ID" value="AGF49016.1"/>
    <property type="molecule type" value="Genomic_DNA"/>
</dbReference>
<organism evidence="5 6">
    <name type="scientific">Candidatus Kinetoplastidibacterium galati TCC219</name>
    <dbReference type="NCBI Taxonomy" id="1208921"/>
    <lineage>
        <taxon>Bacteria</taxon>
        <taxon>Pseudomonadati</taxon>
        <taxon>Pseudomonadota</taxon>
        <taxon>Betaproteobacteria</taxon>
        <taxon>Candidatus Kinetoplastidibacterium</taxon>
    </lineage>
</organism>
<feature type="binding site" evidence="4">
    <location>
        <position position="112"/>
    </location>
    <ligand>
        <name>a divalent metal cation</name>
        <dbReference type="ChEBI" id="CHEBI:60240"/>
        <label>1</label>
    </ligand>
</feature>